<dbReference type="InterPro" id="IPR036280">
    <property type="entry name" value="Multihaem_cyt_sf"/>
</dbReference>
<evidence type="ECO:0000256" key="5">
    <source>
        <dbReference type="ARBA" id="ARBA00022723"/>
    </source>
</evidence>
<evidence type="ECO:0000256" key="9">
    <source>
        <dbReference type="SAM" id="Phobius"/>
    </source>
</evidence>
<feature type="transmembrane region" description="Helical" evidence="9">
    <location>
        <begin position="144"/>
        <end position="163"/>
    </location>
</feature>
<dbReference type="InterPro" id="IPR000253">
    <property type="entry name" value="FHA_dom"/>
</dbReference>
<dbReference type="SUPFAM" id="SSF49879">
    <property type="entry name" value="SMAD/FHA domain"/>
    <property type="match status" value="1"/>
</dbReference>
<keyword evidence="7" id="KW-0249">Electron transport</keyword>
<reference evidence="13" key="1">
    <citation type="submission" date="2017-02" db="EMBL/GenBank/DDBJ databases">
        <authorList>
            <person name="Varghese N."/>
            <person name="Submissions S."/>
        </authorList>
    </citation>
    <scope>NUCLEOTIDE SEQUENCE [LARGE SCALE GENOMIC DNA]</scope>
    <source>
        <strain evidence="13">UM2</strain>
    </source>
</reference>
<dbReference type="Pfam" id="PF00498">
    <property type="entry name" value="FHA"/>
    <property type="match status" value="1"/>
</dbReference>
<evidence type="ECO:0000313" key="13">
    <source>
        <dbReference type="Proteomes" id="UP000189818"/>
    </source>
</evidence>
<sequence length="607" mass="65083">MSFIVRTVARTADGRDIVRPKSFDKAELSIGRSPSSDIHLPDLAVALNHAVIRTAAGGAVEIVATAGMPFLVDGKSTEHERFSASPGANIRIGSHSLSVEPGEGDEKGAVVITVERVGAISNASEEKEEARVFSLASVLPSRRIMAWAGVLLVLAIFLAWPLVSIHTQPTDNSRKVAFHADELWTSGKLSQVHRSLENNCQACHVKAGESVRDTACVACHTKVHDHADKAKLLEAKGSPGIVDGTKQFVGGIFGIQPGRCVECHTEHQGQTAMPVTDERFCTNCHEDMSKRIDTALKDAADFGEHHPQFEPTIRFAGPNGVPSFRRVSLDANPKEDNGLKFPHDLHLSTTNGVAQMAKTLGKAEGYGAPLDCANCHTRDATGSSFVAVKMEPACGACHSLAFDQVGGTIRTLRHGDPAQVVADIRAFYRAGAPRNPALQGMDRRRPGDFASAAQRASFAQTSAMHIGNADQAIRAVFSKGGACFDCHTVRATGNPTTPFAVTPVALSRRYMMKGWFDHAAHDTESCASCHAVKGSKLASDVNLPKLAKCQECHGGQDAHKEVPSACAMCHDYHRNDFAPLMVRDNRARGKAVEHIREKALKQAGTGI</sequence>
<keyword evidence="9" id="KW-0812">Transmembrane</keyword>
<keyword evidence="9" id="KW-0472">Membrane</keyword>
<dbReference type="PANTHER" id="PTHR35038:SF6">
    <property type="entry name" value="SURFACE LOCALIZED DECAHEME CYTOCHROME C LIPOPROTEIN"/>
    <property type="match status" value="1"/>
</dbReference>
<evidence type="ECO:0000256" key="1">
    <source>
        <dbReference type="ARBA" id="ARBA00001926"/>
    </source>
</evidence>
<dbReference type="GO" id="GO:0046872">
    <property type="term" value="F:metal ion binding"/>
    <property type="evidence" value="ECO:0007669"/>
    <property type="project" value="UniProtKB-KW"/>
</dbReference>
<dbReference type="InterPro" id="IPR012286">
    <property type="entry name" value="Tetrahaem_cytochrome"/>
</dbReference>
<dbReference type="Gene3D" id="2.60.200.20">
    <property type="match status" value="1"/>
</dbReference>
<evidence type="ECO:0000256" key="8">
    <source>
        <dbReference type="ARBA" id="ARBA00023004"/>
    </source>
</evidence>
<evidence type="ECO:0000259" key="11">
    <source>
        <dbReference type="Pfam" id="PF14537"/>
    </source>
</evidence>
<dbReference type="AlphaFoldDB" id="A0A1T5F5U0"/>
<evidence type="ECO:0000259" key="10">
    <source>
        <dbReference type="Pfam" id="PF00498"/>
    </source>
</evidence>
<keyword evidence="9" id="KW-1133">Transmembrane helix</keyword>
<dbReference type="PANTHER" id="PTHR35038">
    <property type="entry name" value="DISSIMILATORY SULFITE REDUCTASE SIRA"/>
    <property type="match status" value="1"/>
</dbReference>
<comment type="cofactor">
    <cofactor evidence="1">
        <name>heme c</name>
        <dbReference type="ChEBI" id="CHEBI:61717"/>
    </cofactor>
</comment>
<accession>A0A1T5F5U0</accession>
<proteinExistence type="predicted"/>
<dbReference type="Pfam" id="PF14537">
    <property type="entry name" value="Cytochrom_c3_2"/>
    <property type="match status" value="1"/>
</dbReference>
<organism evidence="12 13">
    <name type="scientific">Rhizorhabdus histidinilytica</name>
    <dbReference type="NCBI Taxonomy" id="439228"/>
    <lineage>
        <taxon>Bacteria</taxon>
        <taxon>Pseudomonadati</taxon>
        <taxon>Pseudomonadota</taxon>
        <taxon>Alphaproteobacteria</taxon>
        <taxon>Sphingomonadales</taxon>
        <taxon>Sphingomonadaceae</taxon>
        <taxon>Rhizorhabdus</taxon>
    </lineage>
</organism>
<evidence type="ECO:0000256" key="2">
    <source>
        <dbReference type="ARBA" id="ARBA00004196"/>
    </source>
</evidence>
<dbReference type="EMBL" id="FUYM01000008">
    <property type="protein sequence ID" value="SKB91501.1"/>
    <property type="molecule type" value="Genomic_DNA"/>
</dbReference>
<keyword evidence="13" id="KW-1185">Reference proteome</keyword>
<dbReference type="SUPFAM" id="SSF48695">
    <property type="entry name" value="Multiheme cytochromes"/>
    <property type="match status" value="1"/>
</dbReference>
<keyword evidence="6" id="KW-0732">Signal</keyword>
<gene>
    <name evidence="12" type="ORF">SAMN06295920_108174</name>
</gene>
<keyword evidence="5" id="KW-0479">Metal-binding</keyword>
<name>A0A1T5F5U0_9SPHN</name>
<dbReference type="STRING" id="439228.SAMN06295920_108174"/>
<evidence type="ECO:0000256" key="4">
    <source>
        <dbReference type="ARBA" id="ARBA00022617"/>
    </source>
</evidence>
<dbReference type="Gene3D" id="3.90.10.10">
    <property type="entry name" value="Cytochrome C3"/>
    <property type="match status" value="3"/>
</dbReference>
<feature type="domain" description="Tetrahaem cytochrome" evidence="11">
    <location>
        <begin position="192"/>
        <end position="286"/>
    </location>
</feature>
<evidence type="ECO:0000313" key="12">
    <source>
        <dbReference type="EMBL" id="SKB91501.1"/>
    </source>
</evidence>
<dbReference type="InterPro" id="IPR051829">
    <property type="entry name" value="Multiheme_Cytochr_ET"/>
</dbReference>
<comment type="subcellular location">
    <subcellularLocation>
        <location evidence="2">Cell envelope</location>
    </subcellularLocation>
</comment>
<dbReference type="RefSeq" id="WP_079649530.1">
    <property type="nucleotide sequence ID" value="NZ_FUYM01000008.1"/>
</dbReference>
<keyword evidence="3" id="KW-0813">Transport</keyword>
<evidence type="ECO:0000256" key="3">
    <source>
        <dbReference type="ARBA" id="ARBA00022448"/>
    </source>
</evidence>
<protein>
    <submittedName>
        <fullName evidence="12">Doubled CXXCH domain-containing protein</fullName>
    </submittedName>
</protein>
<keyword evidence="8" id="KW-0408">Iron</keyword>
<feature type="domain" description="FHA" evidence="10">
    <location>
        <begin position="29"/>
        <end position="93"/>
    </location>
</feature>
<dbReference type="CDD" id="cd00060">
    <property type="entry name" value="FHA"/>
    <property type="match status" value="1"/>
</dbReference>
<dbReference type="OrthoDB" id="7387371at2"/>
<dbReference type="Proteomes" id="UP000189818">
    <property type="component" value="Unassembled WGS sequence"/>
</dbReference>
<dbReference type="GO" id="GO:0030313">
    <property type="term" value="C:cell envelope"/>
    <property type="evidence" value="ECO:0007669"/>
    <property type="project" value="UniProtKB-SubCell"/>
</dbReference>
<evidence type="ECO:0000256" key="6">
    <source>
        <dbReference type="ARBA" id="ARBA00022729"/>
    </source>
</evidence>
<dbReference type="InterPro" id="IPR008984">
    <property type="entry name" value="SMAD_FHA_dom_sf"/>
</dbReference>
<evidence type="ECO:0000256" key="7">
    <source>
        <dbReference type="ARBA" id="ARBA00022982"/>
    </source>
</evidence>
<dbReference type="GO" id="GO:0016491">
    <property type="term" value="F:oxidoreductase activity"/>
    <property type="evidence" value="ECO:0007669"/>
    <property type="project" value="TreeGrafter"/>
</dbReference>
<keyword evidence="4" id="KW-0349">Heme</keyword>